<sequence>MVTYRLGKPNPKQLLFFKARAKYIAYGGARGGGKSWAQRGKAALLAWRYAGIRVLILRRTYPELTETFVKPLKRDLAEVLRAGMVQYRETDKEFVFGNGSLVMLGYCDNAADMNRYQGAEYDVIFIDEATQWPEEWFITLTACVRGANDFPKRIYLTCNPGGVGHNWVKRLFIDREYKPTENPEDYVFIPAKVYDNEVLMQKDPGYLKSLENLPEKLRRGWLDGEWDLFDGQYFAEFRRERHVVRPFALPGSWRRYVTLDYGMDMLAVLWIAVDEQGLAYVYREIYEGRDNGKGEGGRGHIVSAAAKRILDCTPAGERIDTWLAPPDLWNRNRDSGRSTAEIFAEYGIPLTRTGNDRIAGWRAVREYLVDTVDEQGQVVPRLRIFETCRNLIRTLPAVQFDEKRPEDVANEPHELTHAPDALRGFCVYRSAPADKPPQAPKVGIEVFYGHGLQSSADETLGMGDDVYVV</sequence>
<protein>
    <submittedName>
        <fullName evidence="2">Large subunit terminase</fullName>
    </submittedName>
</protein>
<dbReference type="InterPro" id="IPR027417">
    <property type="entry name" value="P-loop_NTPase"/>
</dbReference>
<organism evidence="2">
    <name type="scientific">Myoviridae sp. ctncN39</name>
    <dbReference type="NCBI Taxonomy" id="2825170"/>
    <lineage>
        <taxon>Viruses</taxon>
        <taxon>Duplodnaviria</taxon>
        <taxon>Heunggongvirae</taxon>
        <taxon>Uroviricota</taxon>
        <taxon>Caudoviricetes</taxon>
    </lineage>
</organism>
<proteinExistence type="predicted"/>
<evidence type="ECO:0000259" key="1">
    <source>
        <dbReference type="Pfam" id="PF04466"/>
    </source>
</evidence>
<dbReference type="EMBL" id="BK016183">
    <property type="protein sequence ID" value="DAG00825.1"/>
    <property type="molecule type" value="Genomic_DNA"/>
</dbReference>
<accession>A0A8S5V278</accession>
<dbReference type="Pfam" id="PF04466">
    <property type="entry name" value="Terminase_3"/>
    <property type="match status" value="1"/>
</dbReference>
<reference evidence="2" key="1">
    <citation type="journal article" date="2021" name="Proc. Natl. Acad. Sci. U.S.A.">
        <title>A Catalog of Tens of Thousands of Viruses from Human Metagenomes Reveals Hidden Associations with Chronic Diseases.</title>
        <authorList>
            <person name="Tisza M.J."/>
            <person name="Buck C.B."/>
        </authorList>
    </citation>
    <scope>NUCLEOTIDE SEQUENCE</scope>
    <source>
        <strain evidence="2">CtncN39</strain>
    </source>
</reference>
<name>A0A8S5V278_9CAUD</name>
<feature type="domain" description="Phage terminase large subunit N-terminal" evidence="1">
    <location>
        <begin position="22"/>
        <end position="208"/>
    </location>
</feature>
<evidence type="ECO:0000313" key="2">
    <source>
        <dbReference type="EMBL" id="DAG00825.1"/>
    </source>
</evidence>
<dbReference type="Gene3D" id="3.40.50.300">
    <property type="entry name" value="P-loop containing nucleotide triphosphate hydrolases"/>
    <property type="match status" value="1"/>
</dbReference>
<dbReference type="Gene3D" id="3.30.420.280">
    <property type="match status" value="1"/>
</dbReference>
<dbReference type="InterPro" id="IPR035412">
    <property type="entry name" value="Terminase_L_N"/>
</dbReference>